<dbReference type="AlphaFoldDB" id="A0A160PLU5"/>
<organism evidence="6 7">
    <name type="scientific">Corynebacterium suranareeae</name>
    <dbReference type="NCBI Taxonomy" id="2506452"/>
    <lineage>
        <taxon>Bacteria</taxon>
        <taxon>Bacillati</taxon>
        <taxon>Actinomycetota</taxon>
        <taxon>Actinomycetes</taxon>
        <taxon>Mycobacteriales</taxon>
        <taxon>Corynebacteriaceae</taxon>
        <taxon>Corynebacterium</taxon>
    </lineage>
</organism>
<evidence type="ECO:0000313" key="6">
    <source>
        <dbReference type="EMBL" id="BAU94659.1"/>
    </source>
</evidence>
<comment type="catalytic activity">
    <reaction evidence="1">
        <text>3'-dephospho-CoA + ATP = 2'-(5''-triphospho-alpha-D-ribosyl)-3'-dephospho-CoA + adenine</text>
        <dbReference type="Rhea" id="RHEA:15117"/>
        <dbReference type="ChEBI" id="CHEBI:16708"/>
        <dbReference type="ChEBI" id="CHEBI:30616"/>
        <dbReference type="ChEBI" id="CHEBI:57328"/>
        <dbReference type="ChEBI" id="CHEBI:61378"/>
        <dbReference type="EC" id="2.4.2.52"/>
    </reaction>
</comment>
<keyword evidence="4" id="KW-0547">Nucleotide-binding</keyword>
<dbReference type="RefSeq" id="WP_096453891.1">
    <property type="nucleotide sequence ID" value="NZ_AP017369.1"/>
</dbReference>
<accession>A0A160PLU5</accession>
<reference evidence="6 7" key="1">
    <citation type="submission" date="2016-02" db="EMBL/GenBank/DDBJ databases">
        <title>Corynebacterium glutamicum N24 whole genome sequencing project.</title>
        <authorList>
            <person name="Matsutani M."/>
            <person name="Nangtapong N."/>
            <person name="Yakushi T."/>
            <person name="Matsushita K."/>
        </authorList>
    </citation>
    <scope>NUCLEOTIDE SEQUENCE [LARGE SCALE GENOMIC DNA]</scope>
    <source>
        <strain evidence="6 7">N24</strain>
    </source>
</reference>
<dbReference type="KEGG" id="csur:N24_0397"/>
<dbReference type="GO" id="GO:0046917">
    <property type="term" value="F:triphosphoribosyl-dephospho-CoA synthase activity"/>
    <property type="evidence" value="ECO:0007669"/>
    <property type="project" value="UniProtKB-EC"/>
</dbReference>
<evidence type="ECO:0000256" key="4">
    <source>
        <dbReference type="ARBA" id="ARBA00022741"/>
    </source>
</evidence>
<dbReference type="PANTHER" id="PTHR30201:SF2">
    <property type="entry name" value="2-(5''-TRIPHOSPHORIBOSYL)-3'-DEPHOSPHOCOENZYME-A SYNTHASE"/>
    <property type="match status" value="1"/>
</dbReference>
<dbReference type="GO" id="GO:0051191">
    <property type="term" value="P:prosthetic group biosynthetic process"/>
    <property type="evidence" value="ECO:0007669"/>
    <property type="project" value="TreeGrafter"/>
</dbReference>
<evidence type="ECO:0000313" key="7">
    <source>
        <dbReference type="Proteomes" id="UP000218244"/>
    </source>
</evidence>
<proteinExistence type="predicted"/>
<evidence type="ECO:0000256" key="1">
    <source>
        <dbReference type="ARBA" id="ARBA00001210"/>
    </source>
</evidence>
<dbReference type="InterPro" id="IPR002736">
    <property type="entry name" value="CitG"/>
</dbReference>
<evidence type="ECO:0000256" key="2">
    <source>
        <dbReference type="ARBA" id="ARBA00012074"/>
    </source>
</evidence>
<dbReference type="GO" id="GO:0005524">
    <property type="term" value="F:ATP binding"/>
    <property type="evidence" value="ECO:0007669"/>
    <property type="project" value="UniProtKB-KW"/>
</dbReference>
<dbReference type="EMBL" id="AP017369">
    <property type="protein sequence ID" value="BAU94659.1"/>
    <property type="molecule type" value="Genomic_DNA"/>
</dbReference>
<protein>
    <recommendedName>
        <fullName evidence="2">triphosphoribosyl-dephospho-CoA synthase</fullName>
        <ecNumber evidence="2">2.4.2.52</ecNumber>
    </recommendedName>
</protein>
<dbReference type="Pfam" id="PF01874">
    <property type="entry name" value="CitG"/>
    <property type="match status" value="1"/>
</dbReference>
<gene>
    <name evidence="6" type="primary">mdcB</name>
    <name evidence="6" type="ORF">N24_0397</name>
</gene>
<keyword evidence="3" id="KW-0808">Transferase</keyword>
<sequence length="285" mass="30156">MHNIVKVQQASIGRLATQALLAEVNLPHKPGLVGPDGSRGHQDMDIELMRKSAKVLEPTFSELAEAGKTIELGQELRNEIGKIGRRGEATMMDATGGVNTHRGAIWNVGLLVTAASGLMTREDQPFTAFSIAQRAGSLASIPDSFIDSSPRPGATARKKYKVGGAVSEAASGFPHVIAILQAMGFYAGDFTPSYELQIKGLITCMSSLDDTCILHRGGAEALAFVHKSATDLLVESPPNEGLDVEKLSAFDQHLTNRNLSPGGSADLLAGALFLTSIFGESHANH</sequence>
<dbReference type="PANTHER" id="PTHR30201">
    <property type="entry name" value="TRIPHOSPHORIBOSYL-DEPHOSPHO-COA SYNTHASE"/>
    <property type="match status" value="1"/>
</dbReference>
<keyword evidence="7" id="KW-1185">Reference proteome</keyword>
<keyword evidence="5" id="KW-0067">ATP-binding</keyword>
<name>A0A160PLU5_9CORY</name>
<evidence type="ECO:0000256" key="3">
    <source>
        <dbReference type="ARBA" id="ARBA00022679"/>
    </source>
</evidence>
<dbReference type="Gene3D" id="1.10.4200.10">
    <property type="entry name" value="Triphosphoribosyl-dephospho-CoA protein"/>
    <property type="match status" value="2"/>
</dbReference>
<dbReference type="Proteomes" id="UP000218244">
    <property type="component" value="Chromosome"/>
</dbReference>
<dbReference type="EC" id="2.4.2.52" evidence="2"/>
<evidence type="ECO:0000256" key="5">
    <source>
        <dbReference type="ARBA" id="ARBA00022840"/>
    </source>
</evidence>